<evidence type="ECO:0000256" key="9">
    <source>
        <dbReference type="PROSITE-ProRule" id="PRU00175"/>
    </source>
</evidence>
<evidence type="ECO:0000256" key="7">
    <source>
        <dbReference type="ARBA" id="ARBA00022989"/>
    </source>
</evidence>
<gene>
    <name evidence="13" type="ORF">ACJMK2_012100</name>
</gene>
<evidence type="ECO:0000256" key="11">
    <source>
        <dbReference type="SAM" id="Phobius"/>
    </source>
</evidence>
<keyword evidence="3" id="KW-0479">Metal-binding</keyword>
<dbReference type="Gene3D" id="3.30.40.10">
    <property type="entry name" value="Zinc/RING finger domain, C3HC4 (zinc finger)"/>
    <property type="match status" value="1"/>
</dbReference>
<keyword evidence="7 11" id="KW-1133">Transmembrane helix</keyword>
<feature type="transmembrane region" description="Helical" evidence="11">
    <location>
        <begin position="307"/>
        <end position="328"/>
    </location>
</feature>
<dbReference type="PANTHER" id="PTHR15860">
    <property type="entry name" value="UNCHARACTERIZED RING FINGER-CONTAINING PROTEIN"/>
    <property type="match status" value="1"/>
</dbReference>
<keyword evidence="2 11" id="KW-0812">Transmembrane</keyword>
<organism evidence="13 14">
    <name type="scientific">Sinanodonta woodiana</name>
    <name type="common">Chinese pond mussel</name>
    <name type="synonym">Anodonta woodiana</name>
    <dbReference type="NCBI Taxonomy" id="1069815"/>
    <lineage>
        <taxon>Eukaryota</taxon>
        <taxon>Metazoa</taxon>
        <taxon>Spiralia</taxon>
        <taxon>Lophotrochozoa</taxon>
        <taxon>Mollusca</taxon>
        <taxon>Bivalvia</taxon>
        <taxon>Autobranchia</taxon>
        <taxon>Heteroconchia</taxon>
        <taxon>Palaeoheterodonta</taxon>
        <taxon>Unionida</taxon>
        <taxon>Unionoidea</taxon>
        <taxon>Unionidae</taxon>
        <taxon>Unioninae</taxon>
        <taxon>Sinanodonta</taxon>
    </lineage>
</organism>
<feature type="transmembrane region" description="Helical" evidence="11">
    <location>
        <begin position="265"/>
        <end position="287"/>
    </location>
</feature>
<dbReference type="EMBL" id="JBJQND010000013">
    <property type="protein sequence ID" value="KAL3857429.1"/>
    <property type="molecule type" value="Genomic_DNA"/>
</dbReference>
<dbReference type="InterPro" id="IPR044235">
    <property type="entry name" value="RNFT1/2"/>
</dbReference>
<feature type="region of interest" description="Disordered" evidence="10">
    <location>
        <begin position="110"/>
        <end position="154"/>
    </location>
</feature>
<dbReference type="InterPro" id="IPR017907">
    <property type="entry name" value="Znf_RING_CS"/>
</dbReference>
<evidence type="ECO:0000313" key="13">
    <source>
        <dbReference type="EMBL" id="KAL3857429.1"/>
    </source>
</evidence>
<keyword evidence="5" id="KW-0833">Ubl conjugation pathway</keyword>
<feature type="transmembrane region" description="Helical" evidence="11">
    <location>
        <begin position="340"/>
        <end position="359"/>
    </location>
</feature>
<dbReference type="Pfam" id="PF13920">
    <property type="entry name" value="zf-C3HC4_3"/>
    <property type="match status" value="1"/>
</dbReference>
<keyword evidence="8 11" id="KW-0472">Membrane</keyword>
<dbReference type="EMBL" id="JBJQND010000013">
    <property type="protein sequence ID" value="KAL3857428.1"/>
    <property type="molecule type" value="Genomic_DNA"/>
</dbReference>
<protein>
    <recommendedName>
        <fullName evidence="12">RING-type domain-containing protein</fullName>
    </recommendedName>
</protein>
<dbReference type="GO" id="GO:0016020">
    <property type="term" value="C:membrane"/>
    <property type="evidence" value="ECO:0007669"/>
    <property type="project" value="UniProtKB-SubCell"/>
</dbReference>
<accession>A0ABD3V739</accession>
<dbReference type="PROSITE" id="PS50089">
    <property type="entry name" value="ZF_RING_2"/>
    <property type="match status" value="1"/>
</dbReference>
<keyword evidence="6" id="KW-0862">Zinc</keyword>
<dbReference type="PROSITE" id="PS00518">
    <property type="entry name" value="ZF_RING_1"/>
    <property type="match status" value="1"/>
</dbReference>
<proteinExistence type="predicted"/>
<dbReference type="AlphaFoldDB" id="A0ABD3V739"/>
<dbReference type="SMART" id="SM00184">
    <property type="entry name" value="RING"/>
    <property type="match status" value="1"/>
</dbReference>
<keyword evidence="4 9" id="KW-0863">Zinc-finger</keyword>
<feature type="transmembrane region" description="Helical" evidence="11">
    <location>
        <begin position="223"/>
        <end position="245"/>
    </location>
</feature>
<keyword evidence="14" id="KW-1185">Reference proteome</keyword>
<dbReference type="SUPFAM" id="SSF57850">
    <property type="entry name" value="RING/U-box"/>
    <property type="match status" value="1"/>
</dbReference>
<evidence type="ECO:0000256" key="10">
    <source>
        <dbReference type="SAM" id="MobiDB-lite"/>
    </source>
</evidence>
<dbReference type="CDD" id="cd16532">
    <property type="entry name" value="RING-HC_RNFT1-like"/>
    <property type="match status" value="1"/>
</dbReference>
<dbReference type="InterPro" id="IPR001841">
    <property type="entry name" value="Znf_RING"/>
</dbReference>
<evidence type="ECO:0000256" key="3">
    <source>
        <dbReference type="ARBA" id="ARBA00022723"/>
    </source>
</evidence>
<dbReference type="Proteomes" id="UP001634394">
    <property type="component" value="Unassembled WGS sequence"/>
</dbReference>
<feature type="transmembrane region" description="Helical" evidence="11">
    <location>
        <begin position="184"/>
        <end position="202"/>
    </location>
</feature>
<evidence type="ECO:0000256" key="2">
    <source>
        <dbReference type="ARBA" id="ARBA00022692"/>
    </source>
</evidence>
<reference evidence="13 14" key="1">
    <citation type="submission" date="2024-11" db="EMBL/GenBank/DDBJ databases">
        <title>Chromosome-level genome assembly of the freshwater bivalve Anodonta woodiana.</title>
        <authorList>
            <person name="Chen X."/>
        </authorList>
    </citation>
    <scope>NUCLEOTIDE SEQUENCE [LARGE SCALE GENOMIC DNA]</scope>
    <source>
        <strain evidence="13">MN2024</strain>
        <tissue evidence="13">Gills</tissue>
    </source>
</reference>
<feature type="region of interest" description="Disordered" evidence="10">
    <location>
        <begin position="75"/>
        <end position="94"/>
    </location>
</feature>
<evidence type="ECO:0000256" key="8">
    <source>
        <dbReference type="ARBA" id="ARBA00023136"/>
    </source>
</evidence>
<evidence type="ECO:0000259" key="12">
    <source>
        <dbReference type="PROSITE" id="PS50089"/>
    </source>
</evidence>
<comment type="subcellular location">
    <subcellularLocation>
        <location evidence="1">Membrane</location>
        <topology evidence="1">Multi-pass membrane protein</topology>
    </subcellularLocation>
</comment>
<evidence type="ECO:0000256" key="6">
    <source>
        <dbReference type="ARBA" id="ARBA00022833"/>
    </source>
</evidence>
<sequence length="454" mass="51322">MNSNNSVPLSPAVAEILVPPSFFWQNADGNFINLQESLNFNSRIPSQVSQVLHGVLPGQGHVHHQNPYIQQIINGQGQATPGHGHFHSIDRSDSGYSLTNQETSSVIDIDLDPERGGQGHDISSRYTHSHMLPGGYSGNQNGEGDTAGHGHTHDSEVGNQTNWRIFLSSGVFILILFIRIMADHILGLLVFIGLSAGFYYANVRMVQTVHQLSLKEMTGRGQVVSSCLWLILFLSAQIGCIYYFFRDQELWNVLIFDLPVKWEGDLYALFWVTMVTDYVLKFIAIILKALLSLVPSFLLPQKKRGKYYMFIEVLVQFFRCLMPIMPWVHFLKDNPKSGRAILAIILSIVYLIAKAVAVFSKFRELANAFLKLNVDAAYGNKPTISDINARGEHCAICQENYKDPVMLSCKHIFCENCVSVWFDREKTCPMCRAQIQMDDPKWRDGSTCSYIQWY</sequence>
<name>A0ABD3V739_SINWO</name>
<dbReference type="GO" id="GO:0008270">
    <property type="term" value="F:zinc ion binding"/>
    <property type="evidence" value="ECO:0007669"/>
    <property type="project" value="UniProtKB-KW"/>
</dbReference>
<evidence type="ECO:0000256" key="1">
    <source>
        <dbReference type="ARBA" id="ARBA00004141"/>
    </source>
</evidence>
<dbReference type="InterPro" id="IPR013083">
    <property type="entry name" value="Znf_RING/FYVE/PHD"/>
</dbReference>
<evidence type="ECO:0000256" key="5">
    <source>
        <dbReference type="ARBA" id="ARBA00022786"/>
    </source>
</evidence>
<comment type="caution">
    <text evidence="13">The sequence shown here is derived from an EMBL/GenBank/DDBJ whole genome shotgun (WGS) entry which is preliminary data.</text>
</comment>
<evidence type="ECO:0000313" key="14">
    <source>
        <dbReference type="Proteomes" id="UP001634394"/>
    </source>
</evidence>
<feature type="domain" description="RING-type" evidence="12">
    <location>
        <begin position="394"/>
        <end position="432"/>
    </location>
</feature>
<evidence type="ECO:0000256" key="4">
    <source>
        <dbReference type="ARBA" id="ARBA00022771"/>
    </source>
</evidence>
<dbReference type="PANTHER" id="PTHR15860:SF0">
    <property type="entry name" value="LP20373P"/>
    <property type="match status" value="1"/>
</dbReference>